<name>A0A1V9GCV0_9BACT</name>
<accession>A0A1V9GCV0</accession>
<keyword evidence="1" id="KW-0472">Membrane</keyword>
<keyword evidence="1" id="KW-0812">Transmembrane</keyword>
<evidence type="ECO:0000313" key="2">
    <source>
        <dbReference type="EMBL" id="OQP68501.1"/>
    </source>
</evidence>
<comment type="caution">
    <text evidence="2">The sequence shown here is derived from an EMBL/GenBank/DDBJ whole genome shotgun (WGS) entry which is preliminary data.</text>
</comment>
<proteinExistence type="predicted"/>
<protein>
    <submittedName>
        <fullName evidence="2">Uncharacterized protein</fullName>
    </submittedName>
</protein>
<evidence type="ECO:0000256" key="1">
    <source>
        <dbReference type="SAM" id="Phobius"/>
    </source>
</evidence>
<gene>
    <name evidence="2" type="ORF">A4R26_01470</name>
</gene>
<keyword evidence="1" id="KW-1133">Transmembrane helix</keyword>
<evidence type="ECO:0000313" key="3">
    <source>
        <dbReference type="Proteomes" id="UP000192276"/>
    </source>
</evidence>
<keyword evidence="3" id="KW-1185">Reference proteome</keyword>
<feature type="transmembrane region" description="Helical" evidence="1">
    <location>
        <begin position="120"/>
        <end position="141"/>
    </location>
</feature>
<feature type="transmembrane region" description="Helical" evidence="1">
    <location>
        <begin position="153"/>
        <end position="176"/>
    </location>
</feature>
<dbReference type="Proteomes" id="UP000192276">
    <property type="component" value="Unassembled WGS sequence"/>
</dbReference>
<organism evidence="2 3">
    <name type="scientific">Niastella populi</name>
    <dbReference type="NCBI Taxonomy" id="550983"/>
    <lineage>
        <taxon>Bacteria</taxon>
        <taxon>Pseudomonadati</taxon>
        <taxon>Bacteroidota</taxon>
        <taxon>Chitinophagia</taxon>
        <taxon>Chitinophagales</taxon>
        <taxon>Chitinophagaceae</taxon>
        <taxon>Niastella</taxon>
    </lineage>
</organism>
<feature type="transmembrane region" description="Helical" evidence="1">
    <location>
        <begin position="66"/>
        <end position="83"/>
    </location>
</feature>
<feature type="transmembrane region" description="Helical" evidence="1">
    <location>
        <begin position="6"/>
        <end position="25"/>
    </location>
</feature>
<reference evidence="3" key="1">
    <citation type="submission" date="2016-04" db="EMBL/GenBank/DDBJ databases">
        <authorList>
            <person name="Chen L."/>
            <person name="Zhuang W."/>
            <person name="Wang G."/>
        </authorList>
    </citation>
    <scope>NUCLEOTIDE SEQUENCE [LARGE SCALE GENOMIC DNA]</scope>
    <source>
        <strain evidence="3">208</strain>
    </source>
</reference>
<feature type="transmembrane region" description="Helical" evidence="1">
    <location>
        <begin position="37"/>
        <end position="54"/>
    </location>
</feature>
<sequence>MKSSIYQIVAILALGLHLVPLLIVLGKKLWSAVPFRLLALYWVLCALMNVLPWMALPVRTLELCTVIYKLLDVPIVLSVLYFSTSSAAVKKFTKLAAPALLAASLVNCIIRGFTTNVLEYVLGAGLLLITGAIIWEIILKLQQIRLTSQAKGLLLTHAALLFVFGASAVIYIFVYFLPGTSSATDNLLMYYLSALIALPVTIGGYLIRGVKPPPPPASETVDTPFGKGYQMI</sequence>
<dbReference type="EMBL" id="LWBP01000001">
    <property type="protein sequence ID" value="OQP68501.1"/>
    <property type="molecule type" value="Genomic_DNA"/>
</dbReference>
<dbReference type="AlphaFoldDB" id="A0A1V9GCV0"/>
<feature type="transmembrane region" description="Helical" evidence="1">
    <location>
        <begin position="188"/>
        <end position="207"/>
    </location>
</feature>